<keyword evidence="5" id="KW-0735">Signal-anchor</keyword>
<comment type="subcellular location">
    <subcellularLocation>
        <location evidence="2">Golgi apparatus membrane</location>
        <topology evidence="2">Single-pass type II membrane protein</topology>
    </subcellularLocation>
    <subcellularLocation>
        <location evidence="12">Golgi apparatus</location>
        <location evidence="12">Golgi stack membrane</location>
    </subcellularLocation>
</comment>
<dbReference type="InterPro" id="IPR036291">
    <property type="entry name" value="NAD(P)-bd_dom_sf"/>
</dbReference>
<dbReference type="PANTHER" id="PTHR43078">
    <property type="entry name" value="UDP-GLUCURONIC ACID DECARBOXYLASE-RELATED"/>
    <property type="match status" value="1"/>
</dbReference>
<feature type="domain" description="NAD-dependent epimerase/dehydratase" evidence="13">
    <location>
        <begin position="11"/>
        <end position="248"/>
    </location>
</feature>
<dbReference type="Proteomes" id="UP000318834">
    <property type="component" value="Unassembled WGS sequence"/>
</dbReference>
<dbReference type="InterPro" id="IPR001509">
    <property type="entry name" value="Epimerase_deHydtase"/>
</dbReference>
<dbReference type="GO" id="GO:0048040">
    <property type="term" value="F:UDP-glucuronate decarboxylase activity"/>
    <property type="evidence" value="ECO:0007669"/>
    <property type="project" value="TreeGrafter"/>
</dbReference>
<dbReference type="InterPro" id="IPR044516">
    <property type="entry name" value="UXS-like"/>
</dbReference>
<evidence type="ECO:0000256" key="9">
    <source>
        <dbReference type="ARBA" id="ARBA00023136"/>
    </source>
</evidence>
<comment type="caution">
    <text evidence="14">The sequence shown here is derived from an EMBL/GenBank/DDBJ whole genome shotgun (WGS) entry which is preliminary data.</text>
</comment>
<accession>A0A537IRQ6</accession>
<keyword evidence="3" id="KW-0812">Transmembrane</keyword>
<keyword evidence="8" id="KW-0333">Golgi apparatus</keyword>
<evidence type="ECO:0000256" key="6">
    <source>
        <dbReference type="ARBA" id="ARBA00022989"/>
    </source>
</evidence>
<evidence type="ECO:0000256" key="5">
    <source>
        <dbReference type="ARBA" id="ARBA00022968"/>
    </source>
</evidence>
<dbReference type="Pfam" id="PF01370">
    <property type="entry name" value="Epimerase"/>
    <property type="match status" value="1"/>
</dbReference>
<evidence type="ECO:0000256" key="8">
    <source>
        <dbReference type="ARBA" id="ARBA00023034"/>
    </source>
</evidence>
<dbReference type="CDD" id="cd05230">
    <property type="entry name" value="UGD_SDR_e"/>
    <property type="match status" value="1"/>
</dbReference>
<dbReference type="GO" id="GO:0005737">
    <property type="term" value="C:cytoplasm"/>
    <property type="evidence" value="ECO:0007669"/>
    <property type="project" value="TreeGrafter"/>
</dbReference>
<evidence type="ECO:0000256" key="4">
    <source>
        <dbReference type="ARBA" id="ARBA00022793"/>
    </source>
</evidence>
<evidence type="ECO:0000256" key="1">
    <source>
        <dbReference type="ARBA" id="ARBA00001911"/>
    </source>
</evidence>
<dbReference type="SUPFAM" id="SSF51735">
    <property type="entry name" value="NAD(P)-binding Rossmann-fold domains"/>
    <property type="match status" value="1"/>
</dbReference>
<dbReference type="GO" id="GO:0042732">
    <property type="term" value="P:D-xylose metabolic process"/>
    <property type="evidence" value="ECO:0007669"/>
    <property type="project" value="InterPro"/>
</dbReference>
<evidence type="ECO:0000256" key="7">
    <source>
        <dbReference type="ARBA" id="ARBA00023027"/>
    </source>
</evidence>
<keyword evidence="6" id="KW-1133">Transmembrane helix</keyword>
<dbReference type="UniPathway" id="UPA00796">
    <property type="reaction ID" value="UER00771"/>
</dbReference>
<evidence type="ECO:0000313" key="15">
    <source>
        <dbReference type="Proteomes" id="UP000318834"/>
    </source>
</evidence>
<sequence>MNAHRATPATVLITGAAGFLGSHLCDHFLAHRWRVVGVDNLLTGTAGNLTHLDGDGGFRFIEHDVTKPFVVDDPVDLVLHFASPASPKDYLRYPIDTLKVDAVGTLLTLELARARGARYVLASTSEVYGDPQIHPQPESYWGHVNPIGPRSVYDEAKRFAEALTMAYHRANTLDTRILRIFNTYGPRMRADDGRVIPQFITHALSGVPLPVHGDGRQTRSFCFVDDLVEGIYRFATYDGLAGEVINLGNPEEMTLLELADIVASLVGTTPNIVHLPLPQDDPARRRPDIGKAQAVLGWSPAVPLREGLRRTIAWFVRMAPKQNLVTS</sequence>
<evidence type="ECO:0000256" key="2">
    <source>
        <dbReference type="ARBA" id="ARBA00004323"/>
    </source>
</evidence>
<gene>
    <name evidence="14" type="ORF">E6H05_08250</name>
</gene>
<keyword evidence="7" id="KW-0520">NAD</keyword>
<keyword evidence="10" id="KW-0325">Glycoprotein</keyword>
<comment type="cofactor">
    <cofactor evidence="1">
        <name>NAD(+)</name>
        <dbReference type="ChEBI" id="CHEBI:57540"/>
    </cofactor>
</comment>
<evidence type="ECO:0000256" key="3">
    <source>
        <dbReference type="ARBA" id="ARBA00022692"/>
    </source>
</evidence>
<dbReference type="PANTHER" id="PTHR43078:SF6">
    <property type="entry name" value="UDP-GLUCURONIC ACID DECARBOXYLASE 1"/>
    <property type="match status" value="1"/>
</dbReference>
<dbReference type="GO" id="GO:0033320">
    <property type="term" value="P:UDP-D-xylose biosynthetic process"/>
    <property type="evidence" value="ECO:0007669"/>
    <property type="project" value="UniProtKB-UniPathway"/>
</dbReference>
<dbReference type="Gene3D" id="3.40.50.720">
    <property type="entry name" value="NAD(P)-binding Rossmann-like Domain"/>
    <property type="match status" value="1"/>
</dbReference>
<evidence type="ECO:0000259" key="13">
    <source>
        <dbReference type="Pfam" id="PF01370"/>
    </source>
</evidence>
<reference evidence="14 15" key="1">
    <citation type="journal article" date="2019" name="Nat. Microbiol.">
        <title>Mediterranean grassland soil C-N compound turnover is dependent on rainfall and depth, and is mediated by genomically divergent microorganisms.</title>
        <authorList>
            <person name="Diamond S."/>
            <person name="Andeer P.F."/>
            <person name="Li Z."/>
            <person name="Crits-Christoph A."/>
            <person name="Burstein D."/>
            <person name="Anantharaman K."/>
            <person name="Lane K.R."/>
            <person name="Thomas B.C."/>
            <person name="Pan C."/>
            <person name="Northen T.R."/>
            <person name="Banfield J.F."/>
        </authorList>
    </citation>
    <scope>NUCLEOTIDE SEQUENCE [LARGE SCALE GENOMIC DNA]</scope>
    <source>
        <strain evidence="14">NP_8</strain>
    </source>
</reference>
<keyword evidence="11" id="KW-0456">Lyase</keyword>
<proteinExistence type="predicted"/>
<dbReference type="PRINTS" id="PR01713">
    <property type="entry name" value="NUCEPIMERASE"/>
</dbReference>
<evidence type="ECO:0000313" key="14">
    <source>
        <dbReference type="EMBL" id="TMI73947.1"/>
    </source>
</evidence>
<evidence type="ECO:0000256" key="10">
    <source>
        <dbReference type="ARBA" id="ARBA00023180"/>
    </source>
</evidence>
<keyword evidence="9" id="KW-0472">Membrane</keyword>
<organism evidence="14 15">
    <name type="scientific">Candidatus Segetimicrobium genomatis</name>
    <dbReference type="NCBI Taxonomy" id="2569760"/>
    <lineage>
        <taxon>Bacteria</taxon>
        <taxon>Bacillati</taxon>
        <taxon>Candidatus Sysuimicrobiota</taxon>
        <taxon>Candidatus Sysuimicrobiia</taxon>
        <taxon>Candidatus Sysuimicrobiales</taxon>
        <taxon>Candidatus Segetimicrobiaceae</taxon>
        <taxon>Candidatus Segetimicrobium</taxon>
    </lineage>
</organism>
<dbReference type="EMBL" id="VBAP01000060">
    <property type="protein sequence ID" value="TMI73947.1"/>
    <property type="molecule type" value="Genomic_DNA"/>
</dbReference>
<dbReference type="GO" id="GO:0070403">
    <property type="term" value="F:NAD+ binding"/>
    <property type="evidence" value="ECO:0007669"/>
    <property type="project" value="InterPro"/>
</dbReference>
<dbReference type="FunFam" id="3.40.50.720:FF:000065">
    <property type="entry name" value="UDP-glucuronic acid decarboxylase 1"/>
    <property type="match status" value="1"/>
</dbReference>
<dbReference type="AlphaFoldDB" id="A0A537IRQ6"/>
<evidence type="ECO:0000256" key="12">
    <source>
        <dbReference type="ARBA" id="ARBA00037859"/>
    </source>
</evidence>
<keyword evidence="4" id="KW-0210">Decarboxylase</keyword>
<name>A0A537IRQ6_9BACT</name>
<protein>
    <submittedName>
        <fullName evidence="14">SDR family oxidoreductase</fullName>
    </submittedName>
</protein>
<evidence type="ECO:0000256" key="11">
    <source>
        <dbReference type="ARBA" id="ARBA00023239"/>
    </source>
</evidence>